<proteinExistence type="predicted"/>
<sequence>MHLLEVIMKIKEYQIYRAKSYASSVKKDTSLVDCYYHIKALSRLKPVIRQVESHKLVGNRVTFLSNEGKVYRMLFVLEYLFYRVSYYQTYRGLRKKFGSFNKDELVNVITGWK</sequence>
<evidence type="ECO:0000313" key="2">
    <source>
        <dbReference type="Proteomes" id="UP000386225"/>
    </source>
</evidence>
<organism evidence="1 2">
    <name type="scientific">Ralstonia phage Reminis</name>
    <dbReference type="NCBI Taxonomy" id="2662139"/>
    <lineage>
        <taxon>Viruses</taxon>
        <taxon>Duplodnaviria</taxon>
        <taxon>Heunggongvirae</taxon>
        <taxon>Uroviricota</taxon>
        <taxon>Caudoviricetes</taxon>
        <taxon>Autographivirales</taxon>
        <taxon>Autographivirales incertae sedis</taxon>
        <taxon>Reminisvirus</taxon>
        <taxon>Reminisvirus reminis</taxon>
    </lineage>
</organism>
<name>A0A5Q2U7E0_9CAUD</name>
<protein>
    <submittedName>
        <fullName evidence="1">Uncharacterized protein</fullName>
    </submittedName>
</protein>
<dbReference type="Proteomes" id="UP000386225">
    <property type="component" value="Segment"/>
</dbReference>
<keyword evidence="2" id="KW-1185">Reference proteome</keyword>
<dbReference type="EMBL" id="MN478376">
    <property type="protein sequence ID" value="QGH45120.1"/>
    <property type="molecule type" value="Genomic_DNA"/>
</dbReference>
<reference evidence="1 2" key="1">
    <citation type="submission" date="2019-09" db="EMBL/GenBank/DDBJ databases">
        <title>Bacteriophage as agents antimicrobiens.</title>
        <authorList>
            <person name="Lightbourn L."/>
            <person name="Amarillas L."/>
            <person name="Estrada M."/>
            <person name="Leon R."/>
            <person name="Figueroa L."/>
            <person name="Patron O."/>
            <person name="Leon J."/>
        </authorList>
    </citation>
    <scope>NUCLEOTIDE SEQUENCE [LARGE SCALE GENOMIC DNA]</scope>
</reference>
<accession>A0A5Q2U7E0</accession>
<evidence type="ECO:0000313" key="1">
    <source>
        <dbReference type="EMBL" id="QGH45120.1"/>
    </source>
</evidence>